<organism evidence="3 5">
    <name type="scientific">Cryoendolithus antarcticus</name>
    <dbReference type="NCBI Taxonomy" id="1507870"/>
    <lineage>
        <taxon>Eukaryota</taxon>
        <taxon>Fungi</taxon>
        <taxon>Dikarya</taxon>
        <taxon>Ascomycota</taxon>
        <taxon>Pezizomycotina</taxon>
        <taxon>Dothideomycetes</taxon>
        <taxon>Dothideomycetidae</taxon>
        <taxon>Cladosporiales</taxon>
        <taxon>Cladosporiaceae</taxon>
        <taxon>Cryoendolithus</taxon>
    </lineage>
</organism>
<dbReference type="InterPro" id="IPR009057">
    <property type="entry name" value="Homeodomain-like_sf"/>
</dbReference>
<dbReference type="Gene3D" id="1.10.10.60">
    <property type="entry name" value="Homeodomain-like"/>
    <property type="match status" value="1"/>
</dbReference>
<dbReference type="SMART" id="SM00717">
    <property type="entry name" value="SANT"/>
    <property type="match status" value="1"/>
</dbReference>
<comment type="caution">
    <text evidence="3">The sequence shown here is derived from an EMBL/GenBank/DDBJ whole genome shotgun (WGS) entry which is preliminary data.</text>
</comment>
<dbReference type="Proteomes" id="UP000192596">
    <property type="component" value="Unassembled WGS sequence"/>
</dbReference>
<dbReference type="EMBL" id="NAJO01000149">
    <property type="protein sequence ID" value="OQN95155.1"/>
    <property type="molecule type" value="Genomic_DNA"/>
</dbReference>
<feature type="domain" description="Myb-like" evidence="2">
    <location>
        <begin position="211"/>
        <end position="261"/>
    </location>
</feature>
<sequence length="290" mass="32316">MHATFQQLLTQGFPPRAQYPPPQAQSHAVPSYSQYGIAPIKPSQVTAAELSYWMEQPQTVATQIHQGIPIVPSSYRGTPQESVNMLQYQPVAGTVRQQSRSEYPCDYEALQQLQAYAGSNTRMPIALTPHSHHAELHPLSFHVPAKPASTQQPYPQQSFEVVRPQTHHHHRLPTLRAPVKSQRTGEALPEMDQPCPPSMVGQESMPAPVPNPKDTKVKYTAEDDALLVELKKTKNFTWKQISNLFPGRSSGTLQVRYCTKLKAKTMAWTDDMVSEDAVPYAAETEAGKVI</sequence>
<accession>A0A1V8S7W6</accession>
<gene>
    <name evidence="4" type="ORF">B0A48_18781</name>
    <name evidence="3" type="ORF">B0A48_18859</name>
</gene>
<dbReference type="OrthoDB" id="2143914at2759"/>
<dbReference type="CDD" id="cd00167">
    <property type="entry name" value="SANT"/>
    <property type="match status" value="1"/>
</dbReference>
<proteinExistence type="predicted"/>
<evidence type="ECO:0000313" key="3">
    <source>
        <dbReference type="EMBL" id="OQN95119.1"/>
    </source>
</evidence>
<evidence type="ECO:0000256" key="1">
    <source>
        <dbReference type="SAM" id="MobiDB-lite"/>
    </source>
</evidence>
<reference evidence="3" key="1">
    <citation type="journal article" date="2017" name="Genome Announc.">
        <title>Draft Genome Sequences of the Antarctic Endolithic Fungi Rachicladosporium antarcticum CCFEE 5527 and Rachicladosporium sp. CCFEE 5018.</title>
        <authorList>
            <person name="Coleine C."/>
            <person name="Masonjones S."/>
            <person name="Selbmann L."/>
            <person name="Zucconi L."/>
            <person name="Onofri S."/>
            <person name="Pacelli C."/>
            <person name="Stajich J.E."/>
        </authorList>
    </citation>
    <scope>NUCLEOTIDE SEQUENCE</scope>
    <source>
        <strain evidence="3">CCFEE 5527</strain>
    </source>
</reference>
<evidence type="ECO:0000313" key="5">
    <source>
        <dbReference type="Proteomes" id="UP000192596"/>
    </source>
</evidence>
<keyword evidence="5" id="KW-1185">Reference proteome</keyword>
<evidence type="ECO:0000259" key="2">
    <source>
        <dbReference type="PROSITE" id="PS50090"/>
    </source>
</evidence>
<dbReference type="PROSITE" id="PS50090">
    <property type="entry name" value="MYB_LIKE"/>
    <property type="match status" value="1"/>
</dbReference>
<dbReference type="InterPro" id="IPR001005">
    <property type="entry name" value="SANT/Myb"/>
</dbReference>
<name>A0A1V8S7W6_9PEZI</name>
<dbReference type="InParanoid" id="A0A1V8S7W6"/>
<dbReference type="Pfam" id="PF13921">
    <property type="entry name" value="Myb_DNA-bind_6"/>
    <property type="match status" value="1"/>
</dbReference>
<dbReference type="EMBL" id="NAJO01000166">
    <property type="protein sequence ID" value="OQN95119.1"/>
    <property type="molecule type" value="Genomic_DNA"/>
</dbReference>
<dbReference type="AlphaFoldDB" id="A0A1V8S7W6"/>
<dbReference type="STRING" id="1507870.A0A1V8S7W6"/>
<protein>
    <recommendedName>
        <fullName evidence="2">Myb-like domain-containing protein</fullName>
    </recommendedName>
</protein>
<feature type="region of interest" description="Disordered" evidence="1">
    <location>
        <begin position="11"/>
        <end position="30"/>
    </location>
</feature>
<evidence type="ECO:0000313" key="4">
    <source>
        <dbReference type="EMBL" id="OQN95155.1"/>
    </source>
</evidence>
<reference evidence="5" key="2">
    <citation type="submission" date="2017-03" db="EMBL/GenBank/DDBJ databases">
        <title>Genomes of endolithic fungi from Antarctica.</title>
        <authorList>
            <person name="Coleine C."/>
            <person name="Masonjones S."/>
            <person name="Stajich J.E."/>
        </authorList>
    </citation>
    <scope>NUCLEOTIDE SEQUENCE [LARGE SCALE GENOMIC DNA]</scope>
    <source>
        <strain evidence="5">CCFEE 5527</strain>
    </source>
</reference>
<dbReference type="SUPFAM" id="SSF46689">
    <property type="entry name" value="Homeodomain-like"/>
    <property type="match status" value="1"/>
</dbReference>